<feature type="domain" description="Methyltransferase type 11" evidence="1">
    <location>
        <begin position="86"/>
        <end position="183"/>
    </location>
</feature>
<dbReference type="EMBL" id="LNQE01001503">
    <property type="protein sequence ID" value="KUG16345.1"/>
    <property type="molecule type" value="Genomic_DNA"/>
</dbReference>
<dbReference type="Pfam" id="PF08241">
    <property type="entry name" value="Methyltransf_11"/>
    <property type="match status" value="1"/>
</dbReference>
<name>A0A0W8F650_9ZZZZ</name>
<proteinExistence type="predicted"/>
<dbReference type="PANTHER" id="PTHR43591:SF24">
    <property type="entry name" value="2-METHOXY-6-POLYPRENYL-1,4-BENZOQUINOL METHYLASE, MITOCHONDRIAL"/>
    <property type="match status" value="1"/>
</dbReference>
<reference evidence="2" key="1">
    <citation type="journal article" date="2015" name="Proc. Natl. Acad. Sci. U.S.A.">
        <title>Networks of energetic and metabolic interactions define dynamics in microbial communities.</title>
        <authorList>
            <person name="Embree M."/>
            <person name="Liu J.K."/>
            <person name="Al-Bassam M.M."/>
            <person name="Zengler K."/>
        </authorList>
    </citation>
    <scope>NUCLEOTIDE SEQUENCE</scope>
</reference>
<dbReference type="InterPro" id="IPR013216">
    <property type="entry name" value="Methyltransf_11"/>
</dbReference>
<dbReference type="Gene3D" id="3.40.50.150">
    <property type="entry name" value="Vaccinia Virus protein VP39"/>
    <property type="match status" value="1"/>
</dbReference>
<sequence>MSELSQIVCCPRCQGDMTARGKDICCSCGYSLRYKDGFFSIGNGADTDYARFYTKDYFNSSLYDYSSYRLARILGLVQPGKNKRVLDLGCGPGEIAARCAKQGAEVFGVDVSKDALQLSAERCKKEDVTVQLFEFDGERLPFKDATFDSIILSDVVEHVNDKTLSTLVKDCARLLSPDGWLVIHTSPTQNILALTQLMKMATFGLVDHHAQLVNPDYEYLHVRYHSPGSLRKILERFNLQPVIWGEFKYLSGTAISRWAETLRLRNFLADQLWCIAFADPKTAKTIRQDRPYLDMINASSTIDLGIYDGLCINDGFYEPELNSYRWTGQTASLFIEVPQGYSQIKIKLNAMNPDIASRPVKVGLYLAGRHVMELHLQDQAVTEVSGKIEERLKPGLTELKLVVDRTFVPRDQGMNEDARELGIAVYRIEIS</sequence>
<dbReference type="SUPFAM" id="SSF53335">
    <property type="entry name" value="S-adenosyl-L-methionine-dependent methyltransferases"/>
    <property type="match status" value="1"/>
</dbReference>
<dbReference type="AlphaFoldDB" id="A0A0W8F650"/>
<keyword evidence="2" id="KW-0489">Methyltransferase</keyword>
<keyword evidence="2" id="KW-0808">Transferase</keyword>
<evidence type="ECO:0000259" key="1">
    <source>
        <dbReference type="Pfam" id="PF08241"/>
    </source>
</evidence>
<dbReference type="InterPro" id="IPR029063">
    <property type="entry name" value="SAM-dependent_MTases_sf"/>
</dbReference>
<gene>
    <name evidence="2" type="ORF">ASZ90_014019</name>
</gene>
<comment type="caution">
    <text evidence="2">The sequence shown here is derived from an EMBL/GenBank/DDBJ whole genome shotgun (WGS) entry which is preliminary data.</text>
</comment>
<dbReference type="GO" id="GO:0032259">
    <property type="term" value="P:methylation"/>
    <property type="evidence" value="ECO:0007669"/>
    <property type="project" value="UniProtKB-KW"/>
</dbReference>
<protein>
    <submittedName>
        <fullName evidence="2">3-demethylubiquinol 3-o-methyltransferase</fullName>
        <ecNumber evidence="2">2.1.1.64</ecNumber>
    </submittedName>
</protein>
<dbReference type="GO" id="GO:0061542">
    <property type="term" value="F:3-demethylubiquinol 3-O-methyltransferase activity"/>
    <property type="evidence" value="ECO:0007669"/>
    <property type="project" value="UniProtKB-EC"/>
</dbReference>
<organism evidence="2">
    <name type="scientific">hydrocarbon metagenome</name>
    <dbReference type="NCBI Taxonomy" id="938273"/>
    <lineage>
        <taxon>unclassified sequences</taxon>
        <taxon>metagenomes</taxon>
        <taxon>ecological metagenomes</taxon>
    </lineage>
</organism>
<accession>A0A0W8F650</accession>
<dbReference type="EC" id="2.1.1.64" evidence="2"/>
<evidence type="ECO:0000313" key="2">
    <source>
        <dbReference type="EMBL" id="KUG16345.1"/>
    </source>
</evidence>
<dbReference type="CDD" id="cd02440">
    <property type="entry name" value="AdoMet_MTases"/>
    <property type="match status" value="1"/>
</dbReference>
<dbReference type="PANTHER" id="PTHR43591">
    <property type="entry name" value="METHYLTRANSFERASE"/>
    <property type="match status" value="1"/>
</dbReference>